<evidence type="ECO:0000313" key="1">
    <source>
        <dbReference type="EMBL" id="GET20988.1"/>
    </source>
</evidence>
<dbReference type="AlphaFoldDB" id="A0A2P8CIQ8"/>
<dbReference type="EMBL" id="PYGC01000002">
    <property type="protein sequence ID" value="PSK84823.1"/>
    <property type="molecule type" value="Genomic_DNA"/>
</dbReference>
<reference evidence="1 4" key="2">
    <citation type="submission" date="2019-10" db="EMBL/GenBank/DDBJ databases">
        <title>Prolixibacter strains distinguished by the presence of nitrate reductase genes were adept at nitrate-dependent anaerobic corrosion of metallic iron and carbon steel.</title>
        <authorList>
            <person name="Iino T."/>
            <person name="Shono N."/>
            <person name="Ito K."/>
            <person name="Nakamura R."/>
            <person name="Sueoka K."/>
            <person name="Harayama S."/>
            <person name="Ohkuma M."/>
        </authorList>
    </citation>
    <scope>NUCLEOTIDE SEQUENCE [LARGE SCALE GENOMIC DNA]</scope>
    <source>
        <strain evidence="1 4">MIC1-1</strain>
    </source>
</reference>
<evidence type="ECO:0000313" key="2">
    <source>
        <dbReference type="EMBL" id="PSK84823.1"/>
    </source>
</evidence>
<dbReference type="InterPro" id="IPR025636">
    <property type="entry name" value="DUF4294"/>
</dbReference>
<dbReference type="RefSeq" id="WP_106541388.1">
    <property type="nucleotide sequence ID" value="NZ_BLAU01000001.1"/>
</dbReference>
<reference evidence="2 3" key="1">
    <citation type="submission" date="2018-03" db="EMBL/GenBank/DDBJ databases">
        <title>Genomic Encyclopedia of Archaeal and Bacterial Type Strains, Phase II (KMG-II): from individual species to whole genera.</title>
        <authorList>
            <person name="Goeker M."/>
        </authorList>
    </citation>
    <scope>NUCLEOTIDE SEQUENCE [LARGE SCALE GENOMIC DNA]</scope>
    <source>
        <strain evidence="2 3">DSM 27267</strain>
    </source>
</reference>
<dbReference type="Proteomes" id="UP000240621">
    <property type="component" value="Unassembled WGS sequence"/>
</dbReference>
<keyword evidence="4" id="KW-1185">Reference proteome</keyword>
<evidence type="ECO:0000313" key="3">
    <source>
        <dbReference type="Proteomes" id="UP000240621"/>
    </source>
</evidence>
<evidence type="ECO:0000313" key="4">
    <source>
        <dbReference type="Proteomes" id="UP000396862"/>
    </source>
</evidence>
<accession>A0A2P8CIQ8</accession>
<dbReference type="EMBL" id="BLAU01000001">
    <property type="protein sequence ID" value="GET20988.1"/>
    <property type="molecule type" value="Genomic_DNA"/>
</dbReference>
<name>A0A2P8CIQ8_9BACT</name>
<dbReference type="Pfam" id="PF14127">
    <property type="entry name" value="DUF4294"/>
    <property type="match status" value="1"/>
</dbReference>
<sequence>MHRIHQLILTSTVCLILSTGLFSRVSAQDSLATSYSAHVDTVLTKNDLTSDSLLHVNLKSIDIIPPFKFKNHHQEKKYDELVEDVKKTYPLAMIVSKELNRVKKELDQVYTSPARRKKYMKWYQHYIKETYMDTLKTLNLRQGRLLLKLIDRETGETAYDLLKEYRGGGQAFLWNSLAFLTGSSLKSDFDPEEDAMLEHILRRYEAGEFH</sequence>
<gene>
    <name evidence="2" type="ORF">CLV93_102614</name>
    <name evidence="1" type="ORF">JCM18694_12340</name>
</gene>
<dbReference type="OrthoDB" id="1491885at2"/>
<comment type="caution">
    <text evidence="2">The sequence shown here is derived from an EMBL/GenBank/DDBJ whole genome shotgun (WGS) entry which is preliminary data.</text>
</comment>
<protein>
    <submittedName>
        <fullName evidence="2">Uncharacterized protein DUF4294</fullName>
    </submittedName>
</protein>
<organism evidence="2 3">
    <name type="scientific">Prolixibacter denitrificans</name>
    <dbReference type="NCBI Taxonomy" id="1541063"/>
    <lineage>
        <taxon>Bacteria</taxon>
        <taxon>Pseudomonadati</taxon>
        <taxon>Bacteroidota</taxon>
        <taxon>Bacteroidia</taxon>
        <taxon>Marinilabiliales</taxon>
        <taxon>Prolixibacteraceae</taxon>
        <taxon>Prolixibacter</taxon>
    </lineage>
</organism>
<proteinExistence type="predicted"/>
<dbReference type="Proteomes" id="UP000396862">
    <property type="component" value="Unassembled WGS sequence"/>
</dbReference>